<evidence type="ECO:0000313" key="3">
    <source>
        <dbReference type="EMBL" id="CAD9273087.1"/>
    </source>
</evidence>
<name>A0A7S1UMX2_9STRA</name>
<evidence type="ECO:0008006" key="4">
    <source>
        <dbReference type="Google" id="ProtNLM"/>
    </source>
</evidence>
<accession>A0A7S1UMX2</accession>
<organism evidence="3">
    <name type="scientific">Grammatophora oceanica</name>
    <dbReference type="NCBI Taxonomy" id="210454"/>
    <lineage>
        <taxon>Eukaryota</taxon>
        <taxon>Sar</taxon>
        <taxon>Stramenopiles</taxon>
        <taxon>Ochrophyta</taxon>
        <taxon>Bacillariophyta</taxon>
        <taxon>Fragilariophyceae</taxon>
        <taxon>Fragilariophycidae</taxon>
        <taxon>Rhabdonematales</taxon>
        <taxon>Grammatophoraceae</taxon>
        <taxon>Grammatophora</taxon>
    </lineage>
</organism>
<keyword evidence="2" id="KW-0732">Signal</keyword>
<evidence type="ECO:0000256" key="2">
    <source>
        <dbReference type="SAM" id="SignalP"/>
    </source>
</evidence>
<evidence type="ECO:0000256" key="1">
    <source>
        <dbReference type="SAM" id="MobiDB-lite"/>
    </source>
</evidence>
<feature type="chain" id="PRO_5030985986" description="PS II complex 12 kDa extrinsic protein" evidence="2">
    <location>
        <begin position="20"/>
        <end position="109"/>
    </location>
</feature>
<sequence length="109" mass="11410">MFSKASIIALLCLTAQSTAWVVTSSGRATTTLKAYRQSYTYKLSAMEGEESADYKASTYGPEGSSNPGAGLPEDVIPGSTSAAAPTVDPALQEFLAQFEEAAAQMVGKY</sequence>
<reference evidence="3" key="1">
    <citation type="submission" date="2021-01" db="EMBL/GenBank/DDBJ databases">
        <authorList>
            <person name="Corre E."/>
            <person name="Pelletier E."/>
            <person name="Niang G."/>
            <person name="Scheremetjew M."/>
            <person name="Finn R."/>
            <person name="Kale V."/>
            <person name="Holt S."/>
            <person name="Cochrane G."/>
            <person name="Meng A."/>
            <person name="Brown T."/>
            <person name="Cohen L."/>
        </authorList>
    </citation>
    <scope>NUCLEOTIDE SEQUENCE</scope>
    <source>
        <strain evidence="3">CCMP 410</strain>
    </source>
</reference>
<feature type="signal peptide" evidence="2">
    <location>
        <begin position="1"/>
        <end position="19"/>
    </location>
</feature>
<dbReference type="EMBL" id="HBGK01003747">
    <property type="protein sequence ID" value="CAD9273087.1"/>
    <property type="molecule type" value="Transcribed_RNA"/>
</dbReference>
<dbReference type="AlphaFoldDB" id="A0A7S1UMX2"/>
<gene>
    <name evidence="3" type="ORF">GOCE00092_LOCUS1994</name>
</gene>
<feature type="region of interest" description="Disordered" evidence="1">
    <location>
        <begin position="52"/>
        <end position="84"/>
    </location>
</feature>
<proteinExistence type="predicted"/>
<protein>
    <recommendedName>
        <fullName evidence="4">PS II complex 12 kDa extrinsic protein</fullName>
    </recommendedName>
</protein>